<reference evidence="3 4" key="1">
    <citation type="submission" date="2023-09" db="EMBL/GenBank/DDBJ databases">
        <title>Whole genome shotgun sequencing (WGS) of Bosea sp. ZW T0_25, isolated from stored onions (Allium cepa).</title>
        <authorList>
            <person name="Stoll D.A."/>
            <person name="Huch M."/>
        </authorList>
    </citation>
    <scope>NUCLEOTIDE SEQUENCE [LARGE SCALE GENOMIC DNA]</scope>
    <source>
        <strain evidence="3 4">ZW T0_25</strain>
    </source>
</reference>
<dbReference type="PANTHER" id="PTHR35037:SF2">
    <property type="match status" value="1"/>
</dbReference>
<dbReference type="CDD" id="cd01344">
    <property type="entry name" value="PL2_Passenger_AT"/>
    <property type="match status" value="1"/>
</dbReference>
<evidence type="ECO:0000256" key="1">
    <source>
        <dbReference type="SAM" id="MobiDB-lite"/>
    </source>
</evidence>
<dbReference type="NCBIfam" id="TIGR01414">
    <property type="entry name" value="autotrans_barl"/>
    <property type="match status" value="1"/>
</dbReference>
<organism evidence="3 4">
    <name type="scientific">Bosea rubneri</name>
    <dbReference type="NCBI Taxonomy" id="3075434"/>
    <lineage>
        <taxon>Bacteria</taxon>
        <taxon>Pseudomonadati</taxon>
        <taxon>Pseudomonadota</taxon>
        <taxon>Alphaproteobacteria</taxon>
        <taxon>Hyphomicrobiales</taxon>
        <taxon>Boseaceae</taxon>
        <taxon>Bosea</taxon>
    </lineage>
</organism>
<name>A0ABU3S2Z5_9HYPH</name>
<feature type="region of interest" description="Disordered" evidence="1">
    <location>
        <begin position="513"/>
        <end position="566"/>
    </location>
</feature>
<dbReference type="PRINTS" id="PR01484">
    <property type="entry name" value="PRTACTNFAMLY"/>
</dbReference>
<keyword evidence="4" id="KW-1185">Reference proteome</keyword>
<dbReference type="InterPro" id="IPR003991">
    <property type="entry name" value="Pertactin_virulence_factor"/>
</dbReference>
<comment type="caution">
    <text evidence="3">The sequence shown here is derived from an EMBL/GenBank/DDBJ whole genome shotgun (WGS) entry which is preliminary data.</text>
</comment>
<dbReference type="RefSeq" id="WP_316017070.1">
    <property type="nucleotide sequence ID" value="NZ_JAWDID010000004.1"/>
</dbReference>
<dbReference type="InterPro" id="IPR043990">
    <property type="entry name" value="AC_1"/>
</dbReference>
<dbReference type="InterPro" id="IPR011050">
    <property type="entry name" value="Pectin_lyase_fold/virulence"/>
</dbReference>
<dbReference type="Pfam" id="PF18883">
    <property type="entry name" value="AC_1"/>
    <property type="match status" value="1"/>
</dbReference>
<dbReference type="SUPFAM" id="SSF51126">
    <property type="entry name" value="Pectin lyase-like"/>
    <property type="match status" value="1"/>
</dbReference>
<proteinExistence type="predicted"/>
<dbReference type="InterPro" id="IPR036709">
    <property type="entry name" value="Autotransporte_beta_dom_sf"/>
</dbReference>
<dbReference type="Proteomes" id="UP001254257">
    <property type="component" value="Unassembled WGS sequence"/>
</dbReference>
<dbReference type="EMBL" id="JAWDID010000004">
    <property type="protein sequence ID" value="MDU0339157.1"/>
    <property type="molecule type" value="Genomic_DNA"/>
</dbReference>
<dbReference type="PROSITE" id="PS51208">
    <property type="entry name" value="AUTOTRANSPORTER"/>
    <property type="match status" value="1"/>
</dbReference>
<dbReference type="Gene3D" id="2.40.128.130">
    <property type="entry name" value="Autotransporter beta-domain"/>
    <property type="match status" value="1"/>
</dbReference>
<feature type="domain" description="Autotransporter" evidence="2">
    <location>
        <begin position="641"/>
        <end position="925"/>
    </location>
</feature>
<accession>A0ABU3S2Z5</accession>
<sequence>MTASGTVDTGTTGGDPGIGLRAINGGVIQSFSPLTVITGGANAIGAQALSGSRIDIFGGSSIRTSGVNADGLVASGIGSTVTATDTTVTLLTSGYAAIAGSGGFISTSGVSFVSPSSGVTALGNGTVTMINGSVTNSGVNSGAVVASGAAATITATGTAISGTAAGTRGVLAVNGGRVTLSSASVTSTGGGTAVQAFSVGQVTLNNSTVTADNGNALHATAGPNVLIAANGTSITTTGAGAHGALVQSGAAVDIAAGSTITTNGAGSHAVLISNASLTISDSTLAALGAGSDALRSSAGTINVPIARSTLRAAQGAAIAALGGTLNATLTGSSVVGGPLALQALNNSTLNLSADASTLTGTAATAAGSTSNVTLQNGSTWNVTGNSTLTNLTNGSGSLIQFGAPDGGVFKTVTTVNYVGGGGSVGLNTFLGADGSPSDLLVVNGGTASGASSLRVANTTGPGELTVANGILVVQALNNGTTSSGAFSLAGPVVAGPYEYSLYRGSVDGTGPDNWYLRSSVPTPPPDPPIPPTPPTPTPPEPTPPTPTPPEPQPPSPEPTPQPPRVQVPDYRREVSLYSALPAMGLIYGRTIIDSLHERVGELQPLEAVPVTEERTIWCNSPENNFRCTTVLRLPASAVDVSRSYASAGWGRIIGRHGNQDGGPGGIFRNGPNFDYDIGALQAGLDLYRGVNADGSRDHAGIYGVIGRIQGDVRHFNGIKAGTNTIDGYSLGAYWTHFGAAGWYLDGVVQGTWFDAQADSKRLIKLDRDGFGFAASLEAGYPIVLGNGWTVEPQAQLIYQTLVNGSGHDGAALVRFSDVDSLAGRVGARVAKSWALDDGAKPRLLTTWVKASLWNEFLGNPKTSFSSATGPIGFRSDLGGTWAEVKAGVDAQLTRNTAIYASAGYSVGTDGRSHAYDGRLGVKVSW</sequence>
<feature type="compositionally biased region" description="Pro residues" evidence="1">
    <location>
        <begin position="521"/>
        <end position="565"/>
    </location>
</feature>
<dbReference type="Gene3D" id="2.160.20.20">
    <property type="match status" value="1"/>
</dbReference>
<dbReference type="InterPro" id="IPR006315">
    <property type="entry name" value="OM_autotransptr_brl_dom"/>
</dbReference>
<dbReference type="InterPro" id="IPR051551">
    <property type="entry name" value="Autotransporter_adhesion"/>
</dbReference>
<evidence type="ECO:0000313" key="4">
    <source>
        <dbReference type="Proteomes" id="UP001254257"/>
    </source>
</evidence>
<protein>
    <submittedName>
        <fullName evidence="3">Autotransporter outer membrane beta-barrel domain-containing protein</fullName>
    </submittedName>
</protein>
<evidence type="ECO:0000259" key="2">
    <source>
        <dbReference type="PROSITE" id="PS51208"/>
    </source>
</evidence>
<dbReference type="InterPro" id="IPR012332">
    <property type="entry name" value="Autotransporter_pectin_lyase_C"/>
</dbReference>
<dbReference type="InterPro" id="IPR005546">
    <property type="entry name" value="Autotransporte_beta"/>
</dbReference>
<gene>
    <name evidence="3" type="ORF">RKE40_04675</name>
</gene>
<dbReference type="SUPFAM" id="SSF103515">
    <property type="entry name" value="Autotransporter"/>
    <property type="match status" value="1"/>
</dbReference>
<dbReference type="Pfam" id="PF03797">
    <property type="entry name" value="Autotransporter"/>
    <property type="match status" value="1"/>
</dbReference>
<dbReference type="SMART" id="SM00869">
    <property type="entry name" value="Autotransporter"/>
    <property type="match status" value="1"/>
</dbReference>
<evidence type="ECO:0000313" key="3">
    <source>
        <dbReference type="EMBL" id="MDU0339157.1"/>
    </source>
</evidence>
<dbReference type="PANTHER" id="PTHR35037">
    <property type="entry name" value="C-TERMINAL REGION OF AIDA-LIKE PROTEIN"/>
    <property type="match status" value="1"/>
</dbReference>